<evidence type="ECO:0000313" key="5">
    <source>
        <dbReference type="Proteomes" id="UP001147782"/>
    </source>
</evidence>
<dbReference type="PANTHER" id="PTHR43180">
    <property type="entry name" value="3-OXOACYL-(ACYL-CARRIER-PROTEIN) REDUCTASE (AFU_ORTHOLOGUE AFUA_6G11210)"/>
    <property type="match status" value="1"/>
</dbReference>
<keyword evidence="5" id="KW-1185">Reference proteome</keyword>
<dbReference type="AlphaFoldDB" id="A0A9W9V773"/>
<dbReference type="InterPro" id="IPR002347">
    <property type="entry name" value="SDR_fam"/>
</dbReference>
<evidence type="ECO:0000256" key="2">
    <source>
        <dbReference type="ARBA" id="ARBA00022857"/>
    </source>
</evidence>
<dbReference type="Gene3D" id="3.40.50.720">
    <property type="entry name" value="NAD(P)-binding Rossmann-like Domain"/>
    <property type="match status" value="1"/>
</dbReference>
<protein>
    <submittedName>
        <fullName evidence="4">Uncharacterized protein</fullName>
    </submittedName>
</protein>
<dbReference type="GO" id="GO:0016491">
    <property type="term" value="F:oxidoreductase activity"/>
    <property type="evidence" value="ECO:0007669"/>
    <property type="project" value="UniProtKB-KW"/>
</dbReference>
<accession>A0A9W9V773</accession>
<dbReference type="PROSITE" id="PS00061">
    <property type="entry name" value="ADH_SHORT"/>
    <property type="match status" value="1"/>
</dbReference>
<dbReference type="Pfam" id="PF00106">
    <property type="entry name" value="adh_short"/>
    <property type="match status" value="2"/>
</dbReference>
<reference evidence="4" key="1">
    <citation type="submission" date="2022-11" db="EMBL/GenBank/DDBJ databases">
        <authorList>
            <person name="Petersen C."/>
        </authorList>
    </citation>
    <scope>NUCLEOTIDE SEQUENCE</scope>
    <source>
        <strain evidence="4">IBT 29864</strain>
    </source>
</reference>
<dbReference type="InterPro" id="IPR036291">
    <property type="entry name" value="NAD(P)-bd_dom_sf"/>
</dbReference>
<organism evidence="4 5">
    <name type="scientific">Penicillium cataractarum</name>
    <dbReference type="NCBI Taxonomy" id="2100454"/>
    <lineage>
        <taxon>Eukaryota</taxon>
        <taxon>Fungi</taxon>
        <taxon>Dikarya</taxon>
        <taxon>Ascomycota</taxon>
        <taxon>Pezizomycotina</taxon>
        <taxon>Eurotiomycetes</taxon>
        <taxon>Eurotiomycetidae</taxon>
        <taxon>Eurotiales</taxon>
        <taxon>Aspergillaceae</taxon>
        <taxon>Penicillium</taxon>
    </lineage>
</organism>
<dbReference type="GeneID" id="81439492"/>
<keyword evidence="3" id="KW-0560">Oxidoreductase</keyword>
<dbReference type="SUPFAM" id="SSF51735">
    <property type="entry name" value="NAD(P)-binding Rossmann-fold domains"/>
    <property type="match status" value="1"/>
</dbReference>
<evidence type="ECO:0000313" key="4">
    <source>
        <dbReference type="EMBL" id="KAJ5371292.1"/>
    </source>
</evidence>
<reference evidence="4" key="2">
    <citation type="journal article" date="2023" name="IMA Fungus">
        <title>Comparative genomic study of the Penicillium genus elucidates a diverse pangenome and 15 lateral gene transfer events.</title>
        <authorList>
            <person name="Petersen C."/>
            <person name="Sorensen T."/>
            <person name="Nielsen M.R."/>
            <person name="Sondergaard T.E."/>
            <person name="Sorensen J.L."/>
            <person name="Fitzpatrick D.A."/>
            <person name="Frisvad J.C."/>
            <person name="Nielsen K.L."/>
        </authorList>
    </citation>
    <scope>NUCLEOTIDE SEQUENCE</scope>
    <source>
        <strain evidence="4">IBT 29864</strain>
    </source>
</reference>
<keyword evidence="2" id="KW-0521">NADP</keyword>
<evidence type="ECO:0000256" key="1">
    <source>
        <dbReference type="ARBA" id="ARBA00006484"/>
    </source>
</evidence>
<name>A0A9W9V773_9EURO</name>
<sequence>MPQLPRYEYTGPVDCTIPPNRDVLKGKSVIITGGANGMGEATARAFAAEGVFVTIADLDVARGERVAEELSPFVSLTKSLFMLWEGFSRLIMLLIEAYSNARFVKCDITSWDDQVSMFEAAITHSPNKSCDIVIANAGISRASGDDLWPLDDPDAAPVKPKLNIVNVNLIGTMYTWKLAVHYFRKQPDTEDRDRCFIMTGSMTAWIDSPANWQYTSTKYALRGLMRTARRNSHEQGIRINYVAPWQVAIIQDKDHRTEYEAQLISKGVEFAPQEDVASCMMKLATDRTINGHSLMITPRSVAKEGFMDVGKDDHIEEGYFKHTQDVQLRIIEDQWVPGWSKGRTPEGAKKA</sequence>
<dbReference type="OrthoDB" id="5371740at2759"/>
<proteinExistence type="inferred from homology"/>
<dbReference type="PANTHER" id="PTHR43180:SF31">
    <property type="entry name" value="CHAIN DEHYDROGENASE_REDUCTASE, PUTATIVE (AFU_ORTHOLOGUE AFUA_2G16570)-RELATED"/>
    <property type="match status" value="1"/>
</dbReference>
<dbReference type="EMBL" id="JAPZBS010000005">
    <property type="protein sequence ID" value="KAJ5371292.1"/>
    <property type="molecule type" value="Genomic_DNA"/>
</dbReference>
<dbReference type="PRINTS" id="PR00081">
    <property type="entry name" value="GDHRDH"/>
</dbReference>
<evidence type="ECO:0000256" key="3">
    <source>
        <dbReference type="ARBA" id="ARBA00023002"/>
    </source>
</evidence>
<dbReference type="Proteomes" id="UP001147782">
    <property type="component" value="Unassembled WGS sequence"/>
</dbReference>
<dbReference type="RefSeq" id="XP_056555726.1">
    <property type="nucleotide sequence ID" value="XM_056700313.1"/>
</dbReference>
<gene>
    <name evidence="4" type="ORF">N7496_007384</name>
</gene>
<dbReference type="InterPro" id="IPR020904">
    <property type="entry name" value="Sc_DH/Rdtase_CS"/>
</dbReference>
<comment type="caution">
    <text evidence="4">The sequence shown here is derived from an EMBL/GenBank/DDBJ whole genome shotgun (WGS) entry which is preliminary data.</text>
</comment>
<comment type="similarity">
    <text evidence="1">Belongs to the short-chain dehydrogenases/reductases (SDR) family.</text>
</comment>